<dbReference type="Proteomes" id="UP000031938">
    <property type="component" value="Unassembled WGS sequence"/>
</dbReference>
<dbReference type="STRING" id="889306.KP78_13520"/>
<dbReference type="InterPro" id="IPR037185">
    <property type="entry name" value="EmrE-like"/>
</dbReference>
<proteinExistence type="predicted"/>
<name>A0A0C2S784_9BACL</name>
<dbReference type="EMBL" id="JXRP01000009">
    <property type="protein sequence ID" value="KIL49884.1"/>
    <property type="molecule type" value="Genomic_DNA"/>
</dbReference>
<keyword evidence="2" id="KW-1133">Transmembrane helix</keyword>
<feature type="transmembrane region" description="Helical" evidence="2">
    <location>
        <begin position="12"/>
        <end position="32"/>
    </location>
</feature>
<keyword evidence="2" id="KW-0812">Transmembrane</keyword>
<comment type="caution">
    <text evidence="3">The sequence shown here is derived from an EMBL/GenBank/DDBJ whole genome shotgun (WGS) entry which is preliminary data.</text>
</comment>
<feature type="transmembrane region" description="Helical" evidence="2">
    <location>
        <begin position="38"/>
        <end position="56"/>
    </location>
</feature>
<sequence length="60" mass="6612">MIIAFRFGELSKLHPFLSVGYILSTFFGYFFLQEEIGLMSLTGIAFIMVGVTLIGGDSSK</sequence>
<keyword evidence="2" id="KW-0472">Membrane</keyword>
<dbReference type="SUPFAM" id="SSF103481">
    <property type="entry name" value="Multidrug resistance efflux transporter EmrE"/>
    <property type="match status" value="1"/>
</dbReference>
<dbReference type="PATRIC" id="fig|889306.3.peg.1361"/>
<comment type="subcellular location">
    <subcellularLocation>
        <location evidence="1">Endomembrane system</location>
        <topology evidence="1">Multi-pass membrane protein</topology>
    </subcellularLocation>
</comment>
<reference evidence="3 4" key="1">
    <citation type="submission" date="2015-01" db="EMBL/GenBank/DDBJ databases">
        <title>Genome sequencing of Jeotgalibacillus soli.</title>
        <authorList>
            <person name="Goh K.M."/>
            <person name="Chan K.-G."/>
            <person name="Yaakop A.S."/>
            <person name="Ee R."/>
            <person name="Gan H.M."/>
            <person name="Chan C.S."/>
        </authorList>
    </citation>
    <scope>NUCLEOTIDE SEQUENCE [LARGE SCALE GENOMIC DNA]</scope>
    <source>
        <strain evidence="3 4">P9</strain>
    </source>
</reference>
<dbReference type="AlphaFoldDB" id="A0A0C2S784"/>
<evidence type="ECO:0000313" key="3">
    <source>
        <dbReference type="EMBL" id="KIL49884.1"/>
    </source>
</evidence>
<accession>A0A0C2S784</accession>
<organism evidence="3 4">
    <name type="scientific">Jeotgalibacillus soli</name>
    <dbReference type="NCBI Taxonomy" id="889306"/>
    <lineage>
        <taxon>Bacteria</taxon>
        <taxon>Bacillati</taxon>
        <taxon>Bacillota</taxon>
        <taxon>Bacilli</taxon>
        <taxon>Bacillales</taxon>
        <taxon>Caryophanaceae</taxon>
        <taxon>Jeotgalibacillus</taxon>
    </lineage>
</organism>
<gene>
    <name evidence="3" type="ORF">KP78_13520</name>
</gene>
<evidence type="ECO:0000256" key="1">
    <source>
        <dbReference type="ARBA" id="ARBA00004127"/>
    </source>
</evidence>
<evidence type="ECO:0000313" key="4">
    <source>
        <dbReference type="Proteomes" id="UP000031938"/>
    </source>
</evidence>
<protein>
    <recommendedName>
        <fullName evidence="5">EamA domain-containing protein</fullName>
    </recommendedName>
</protein>
<evidence type="ECO:0008006" key="5">
    <source>
        <dbReference type="Google" id="ProtNLM"/>
    </source>
</evidence>
<dbReference type="Gene3D" id="1.10.3730.20">
    <property type="match status" value="1"/>
</dbReference>
<keyword evidence="4" id="KW-1185">Reference proteome</keyword>
<evidence type="ECO:0000256" key="2">
    <source>
        <dbReference type="SAM" id="Phobius"/>
    </source>
</evidence>